<dbReference type="InterPro" id="IPR050272">
    <property type="entry name" value="Isochorismatase-like_hydrls"/>
</dbReference>
<dbReference type="PANTHER" id="PTHR43540:SF1">
    <property type="entry name" value="ISOCHORISMATASE HYDROLASE"/>
    <property type="match status" value="1"/>
</dbReference>
<dbReference type="RefSeq" id="WP_015723718.1">
    <property type="nucleotide sequence ID" value="NC_014972.1"/>
</dbReference>
<dbReference type="Pfam" id="PF00857">
    <property type="entry name" value="Isochorismatase"/>
    <property type="match status" value="1"/>
</dbReference>
<sequence length="181" mass="19384">MAQGLLIIDMQNDYFRGGAMELVNIDEAAGKCARVLRCFREKGAPVFHVQHIATRPGATFFLPHTPGCAIHESVRPLPGEPVIVKHFPNSFRETGLKQLLDAAGVDEVVICGAMTHLCIDTTVRAAFDLGLQCVVVADGCATKDLTFKGHKVSAHDVQLSFLAALGTPFAAIRSAEECIAA</sequence>
<feature type="domain" description="Isochorismatase-like" evidence="2">
    <location>
        <begin position="5"/>
        <end position="147"/>
    </location>
</feature>
<evidence type="ECO:0000313" key="3">
    <source>
        <dbReference type="EMBL" id="ADW17174.1"/>
    </source>
</evidence>
<evidence type="ECO:0000259" key="2">
    <source>
        <dbReference type="Pfam" id="PF00857"/>
    </source>
</evidence>
<dbReference type="CDD" id="cd01014">
    <property type="entry name" value="nicotinamidase_related"/>
    <property type="match status" value="1"/>
</dbReference>
<proteinExistence type="predicted"/>
<evidence type="ECO:0000313" key="4">
    <source>
        <dbReference type="Proteomes" id="UP000006365"/>
    </source>
</evidence>
<gene>
    <name evidence="3" type="ordered locus">Despr_1000</name>
</gene>
<dbReference type="EMBL" id="CP002364">
    <property type="protein sequence ID" value="ADW17174.1"/>
    <property type="molecule type" value="Genomic_DNA"/>
</dbReference>
<dbReference type="InterPro" id="IPR000868">
    <property type="entry name" value="Isochorismatase-like_dom"/>
</dbReference>
<dbReference type="AlphaFoldDB" id="A0A7U3YKP9"/>
<dbReference type="KEGG" id="dpr:Despr_1000"/>
<protein>
    <submittedName>
        <fullName evidence="3">Isochorismatase hydrolase</fullName>
    </submittedName>
</protein>
<dbReference type="Gene3D" id="3.40.50.850">
    <property type="entry name" value="Isochorismatase-like"/>
    <property type="match status" value="1"/>
</dbReference>
<dbReference type="SUPFAM" id="SSF52499">
    <property type="entry name" value="Isochorismatase-like hydrolases"/>
    <property type="match status" value="1"/>
</dbReference>
<evidence type="ECO:0000256" key="1">
    <source>
        <dbReference type="ARBA" id="ARBA00022801"/>
    </source>
</evidence>
<dbReference type="PANTHER" id="PTHR43540">
    <property type="entry name" value="PEROXYUREIDOACRYLATE/UREIDOACRYLATE AMIDOHYDROLASE-RELATED"/>
    <property type="match status" value="1"/>
</dbReference>
<name>A0A7U3YKP9_DESPD</name>
<reference evidence="3 4" key="1">
    <citation type="journal article" date="2011" name="Stand. Genomic Sci.">
        <title>Complete genome sequence of Desulfobulbus propionicus type strain (1pr3).</title>
        <authorList>
            <person name="Pagani I."/>
            <person name="Lapidus A."/>
            <person name="Nolan M."/>
            <person name="Lucas S."/>
            <person name="Hammon N."/>
            <person name="Deshpande S."/>
            <person name="Cheng J.F."/>
            <person name="Chertkov O."/>
            <person name="Davenport K."/>
            <person name="Tapia R."/>
            <person name="Han C."/>
            <person name="Goodwin L."/>
            <person name="Pitluck S."/>
            <person name="Liolios K."/>
            <person name="Mavromatis K."/>
            <person name="Ivanova N."/>
            <person name="Mikhailova N."/>
            <person name="Pati A."/>
            <person name="Chen A."/>
            <person name="Palaniappan K."/>
            <person name="Land M."/>
            <person name="Hauser L."/>
            <person name="Chang Y.J."/>
            <person name="Jeffries C.D."/>
            <person name="Detter J.C."/>
            <person name="Brambilla E."/>
            <person name="Kannan K.P."/>
            <person name="Djao O.D."/>
            <person name="Rohde M."/>
            <person name="Pukall R."/>
            <person name="Spring S."/>
            <person name="Goker M."/>
            <person name="Sikorski J."/>
            <person name="Woyke T."/>
            <person name="Bristow J."/>
            <person name="Eisen J.A."/>
            <person name="Markowitz V."/>
            <person name="Hugenholtz P."/>
            <person name="Kyrpides N.C."/>
            <person name="Klenk H.P."/>
        </authorList>
    </citation>
    <scope>NUCLEOTIDE SEQUENCE [LARGE SCALE GENOMIC DNA]</scope>
    <source>
        <strain evidence="4">ATCC 33891 / DSM 2032 / 1pr3</strain>
    </source>
</reference>
<dbReference type="GO" id="GO:0016787">
    <property type="term" value="F:hydrolase activity"/>
    <property type="evidence" value="ECO:0007669"/>
    <property type="project" value="UniProtKB-KW"/>
</dbReference>
<keyword evidence="4" id="KW-1185">Reference proteome</keyword>
<organism evidence="3 4">
    <name type="scientific">Desulfobulbus propionicus (strain ATCC 33891 / DSM 2032 / VKM B-1956 / 1pr3)</name>
    <dbReference type="NCBI Taxonomy" id="577650"/>
    <lineage>
        <taxon>Bacteria</taxon>
        <taxon>Pseudomonadati</taxon>
        <taxon>Thermodesulfobacteriota</taxon>
        <taxon>Desulfobulbia</taxon>
        <taxon>Desulfobulbales</taxon>
        <taxon>Desulfobulbaceae</taxon>
        <taxon>Desulfobulbus</taxon>
    </lineage>
</organism>
<dbReference type="Proteomes" id="UP000006365">
    <property type="component" value="Chromosome"/>
</dbReference>
<keyword evidence="1 3" id="KW-0378">Hydrolase</keyword>
<dbReference type="InterPro" id="IPR036380">
    <property type="entry name" value="Isochorismatase-like_sf"/>
</dbReference>
<accession>A0A7U3YKP9</accession>